<dbReference type="eggNOG" id="COG1670">
    <property type="taxonomic scope" value="Bacteria"/>
</dbReference>
<dbReference type="Pfam" id="PF13302">
    <property type="entry name" value="Acetyltransf_3"/>
    <property type="match status" value="1"/>
</dbReference>
<proteinExistence type="predicted"/>
<protein>
    <submittedName>
        <fullName evidence="2">GCN5-related N-acetyltransferase</fullName>
    </submittedName>
</protein>
<dbReference type="OrthoDB" id="9801656at2"/>
<dbReference type="Gene3D" id="3.40.630.30">
    <property type="match status" value="1"/>
</dbReference>
<feature type="domain" description="N-acetyltransferase" evidence="1">
    <location>
        <begin position="3"/>
        <end position="156"/>
    </location>
</feature>
<accession>D2PKZ3</accession>
<dbReference type="PROSITE" id="PS51186">
    <property type="entry name" value="GNAT"/>
    <property type="match status" value="1"/>
</dbReference>
<evidence type="ECO:0000313" key="3">
    <source>
        <dbReference type="Proteomes" id="UP000007967"/>
    </source>
</evidence>
<name>D2PKZ3_KRIFD</name>
<dbReference type="KEGG" id="kfl:Kfla_3400"/>
<gene>
    <name evidence="2" type="ordered locus">Kfla_3400</name>
</gene>
<dbReference type="RefSeq" id="WP_012921016.1">
    <property type="nucleotide sequence ID" value="NC_013729.1"/>
</dbReference>
<dbReference type="HOGENOM" id="CLU_013985_31_0_11"/>
<dbReference type="STRING" id="479435.Kfla_3400"/>
<evidence type="ECO:0000259" key="1">
    <source>
        <dbReference type="PROSITE" id="PS51186"/>
    </source>
</evidence>
<sequence>MAIALRAVTDADLDAIFDQMRDPESVQMAAFTAEDPNDRAAFDAHQARIRSSPDATQYAITQDGLLVGTIGVFVMEGDTEITYWLARRFWGQGIATQALALLLATVRTRPIHARAASDNLASLRVLQKAGFIPTGTDRGYANARAAEIEETILRLD</sequence>
<dbReference type="PANTHER" id="PTHR43328">
    <property type="entry name" value="ACETYLTRANSFERASE-RELATED"/>
    <property type="match status" value="1"/>
</dbReference>
<dbReference type="GO" id="GO:0016747">
    <property type="term" value="F:acyltransferase activity, transferring groups other than amino-acyl groups"/>
    <property type="evidence" value="ECO:0007669"/>
    <property type="project" value="InterPro"/>
</dbReference>
<dbReference type="SMR" id="D2PKZ3"/>
<dbReference type="InterPro" id="IPR016181">
    <property type="entry name" value="Acyl_CoA_acyltransferase"/>
</dbReference>
<keyword evidence="3" id="KW-1185">Reference proteome</keyword>
<reference evidence="3" key="1">
    <citation type="submission" date="2009-09" db="EMBL/GenBank/DDBJ databases">
        <title>The complete genome of Kribbella flavida DSM 17836.</title>
        <authorList>
            <consortium name="US DOE Joint Genome Institute (JGI-PGF)"/>
            <person name="Lucas S."/>
            <person name="Copeland A."/>
            <person name="Lapidus A."/>
            <person name="Glavina del Rio T."/>
            <person name="Dalin E."/>
            <person name="Tice H."/>
            <person name="Bruce D."/>
            <person name="Goodwin L."/>
            <person name="Pitluck S."/>
            <person name="Kyrpides N."/>
            <person name="Mavromatis K."/>
            <person name="Ivanova N."/>
            <person name="Saunders E."/>
            <person name="Brettin T."/>
            <person name="Detter J.C."/>
            <person name="Han C."/>
            <person name="Larimer F."/>
            <person name="Land M."/>
            <person name="Hauser L."/>
            <person name="Markowitz V."/>
            <person name="Cheng J.-F."/>
            <person name="Hugenholtz P."/>
            <person name="Woyke T."/>
            <person name="Wu D."/>
            <person name="Pukall R."/>
            <person name="Klenk H.-P."/>
            <person name="Eisen J.A."/>
        </authorList>
    </citation>
    <scope>NUCLEOTIDE SEQUENCE [LARGE SCALE GENOMIC DNA]</scope>
    <source>
        <strain evidence="3">DSM 17836 / JCM 10339 / NBRC 14399</strain>
    </source>
</reference>
<dbReference type="AlphaFoldDB" id="D2PKZ3"/>
<dbReference type="SUPFAM" id="SSF55729">
    <property type="entry name" value="Acyl-CoA N-acyltransferases (Nat)"/>
    <property type="match status" value="1"/>
</dbReference>
<reference evidence="2 3" key="2">
    <citation type="journal article" date="2010" name="Stand. Genomic Sci.">
        <title>Complete genome sequence of Kribbella flavida type strain (IFO 14399).</title>
        <authorList>
            <person name="Pukall R."/>
            <person name="Lapidus A."/>
            <person name="Glavina Del Rio T."/>
            <person name="Copeland A."/>
            <person name="Tice H."/>
            <person name="Cheng J.-F."/>
            <person name="Lucas S."/>
            <person name="Chen F."/>
            <person name="Nolan M."/>
            <person name="LaButti K."/>
            <person name="Pati A."/>
            <person name="Ivanova N."/>
            <person name="Mavrommatis K."/>
            <person name="Mikhailova N."/>
            <person name="Pitluck S."/>
            <person name="Bruce D."/>
            <person name="Goodwin L."/>
            <person name="Land M."/>
            <person name="Hauser L."/>
            <person name="Chang Y.-J."/>
            <person name="Jeffries C.D."/>
            <person name="Chen A."/>
            <person name="Palaniappan K."/>
            <person name="Chain P."/>
            <person name="Rohde M."/>
            <person name="Goeker M."/>
            <person name="Bristow J."/>
            <person name="Eisen J.A."/>
            <person name="Markowitz V."/>
            <person name="Hugenholtz P."/>
            <person name="Kyrpides N.C."/>
            <person name="Klenk H.-P."/>
            <person name="Brettin T."/>
        </authorList>
    </citation>
    <scope>NUCLEOTIDE SEQUENCE [LARGE SCALE GENOMIC DNA]</scope>
    <source>
        <strain evidence="3">DSM 17836 / JCM 10339 / NBRC 14399</strain>
    </source>
</reference>
<dbReference type="Proteomes" id="UP000007967">
    <property type="component" value="Chromosome"/>
</dbReference>
<dbReference type="EMBL" id="CP001736">
    <property type="protein sequence ID" value="ADB32460.1"/>
    <property type="molecule type" value="Genomic_DNA"/>
</dbReference>
<keyword evidence="2" id="KW-0808">Transferase</keyword>
<evidence type="ECO:0000313" key="2">
    <source>
        <dbReference type="EMBL" id="ADB32460.1"/>
    </source>
</evidence>
<dbReference type="InterPro" id="IPR000182">
    <property type="entry name" value="GNAT_dom"/>
</dbReference>
<dbReference type="PANTHER" id="PTHR43328:SF1">
    <property type="entry name" value="N-ACETYLTRANSFERASE DOMAIN-CONTAINING PROTEIN"/>
    <property type="match status" value="1"/>
</dbReference>
<organism evidence="2 3">
    <name type="scientific">Kribbella flavida (strain DSM 17836 / JCM 10339 / NBRC 14399)</name>
    <dbReference type="NCBI Taxonomy" id="479435"/>
    <lineage>
        <taxon>Bacteria</taxon>
        <taxon>Bacillati</taxon>
        <taxon>Actinomycetota</taxon>
        <taxon>Actinomycetes</taxon>
        <taxon>Propionibacteriales</taxon>
        <taxon>Kribbellaceae</taxon>
        <taxon>Kribbella</taxon>
    </lineage>
</organism>